<dbReference type="Gene3D" id="3.30.40.10">
    <property type="entry name" value="Zinc/RING finger domain, C3HC4 (zinc finger)"/>
    <property type="match status" value="1"/>
</dbReference>
<dbReference type="PROSITE" id="PS50016">
    <property type="entry name" value="ZF_PHD_2"/>
    <property type="match status" value="1"/>
</dbReference>
<evidence type="ECO:0000313" key="10">
    <source>
        <dbReference type="Proteomes" id="UP000734854"/>
    </source>
</evidence>
<dbReference type="Pfam" id="PF25565">
    <property type="entry name" value="Ubiquitin_At1g33420"/>
    <property type="match status" value="1"/>
</dbReference>
<feature type="domain" description="PHD-type" evidence="8">
    <location>
        <begin position="622"/>
        <end position="672"/>
    </location>
</feature>
<dbReference type="PANTHER" id="PTHR46201">
    <property type="entry name" value="PHD FINGER PROTEIN MALE MEIOCYTE DEATH 1-RELATED"/>
    <property type="match status" value="1"/>
</dbReference>
<dbReference type="EMBL" id="JACMSC010000017">
    <property type="protein sequence ID" value="KAG6480063.1"/>
    <property type="molecule type" value="Genomic_DNA"/>
</dbReference>
<organism evidence="9 10">
    <name type="scientific">Zingiber officinale</name>
    <name type="common">Ginger</name>
    <name type="synonym">Amomum zingiber</name>
    <dbReference type="NCBI Taxonomy" id="94328"/>
    <lineage>
        <taxon>Eukaryota</taxon>
        <taxon>Viridiplantae</taxon>
        <taxon>Streptophyta</taxon>
        <taxon>Embryophyta</taxon>
        <taxon>Tracheophyta</taxon>
        <taxon>Spermatophyta</taxon>
        <taxon>Magnoliopsida</taxon>
        <taxon>Liliopsida</taxon>
        <taxon>Zingiberales</taxon>
        <taxon>Zingiberaceae</taxon>
        <taxon>Zingiber</taxon>
    </lineage>
</organism>
<evidence type="ECO:0000256" key="7">
    <source>
        <dbReference type="SAM" id="MobiDB-lite"/>
    </source>
</evidence>
<protein>
    <recommendedName>
        <fullName evidence="8">PHD-type domain-containing protein</fullName>
    </recommendedName>
</protein>
<evidence type="ECO:0000256" key="6">
    <source>
        <dbReference type="PROSITE-ProRule" id="PRU00146"/>
    </source>
</evidence>
<gene>
    <name evidence="9" type="ORF">ZIOFF_063541</name>
</gene>
<keyword evidence="4" id="KW-0805">Transcription regulation</keyword>
<dbReference type="AlphaFoldDB" id="A0A8J5F2A4"/>
<dbReference type="SUPFAM" id="SSF57903">
    <property type="entry name" value="FYVE/PHD zinc finger"/>
    <property type="match status" value="1"/>
</dbReference>
<evidence type="ECO:0000256" key="5">
    <source>
        <dbReference type="ARBA" id="ARBA00023163"/>
    </source>
</evidence>
<keyword evidence="10" id="KW-1185">Reference proteome</keyword>
<dbReference type="PROSITE" id="PS01359">
    <property type="entry name" value="ZF_PHD_1"/>
    <property type="match status" value="1"/>
</dbReference>
<dbReference type="InterPro" id="IPR058054">
    <property type="entry name" value="Znf_MS1-like"/>
</dbReference>
<dbReference type="Proteomes" id="UP000734854">
    <property type="component" value="Unassembled WGS sequence"/>
</dbReference>
<proteinExistence type="predicted"/>
<sequence>MLTLKGNPAGKRKARSKVYGLRTFLDPGCPANFYEAFRDNIRHFLRECADVEERTTAGMPTWCTLLVDERCGAVVPLYTVEESAYHSATPFCDYCRCSGNLSLSLSYCHLGWSHHLVSKRRYHLIIPSDNDWDKPLRSDAFFLHNHLFHALLHCNGFGHLIFLNGREGGSKFISGSRIMDLFDRLCTALRIRAVSLEDVSRKGSIDLRLLLSLSHGAPWFARWGYRFLRGSYGVTQEAYDRAIRFLASLDLDDLIKNVADGAQNRELRRIVFAYRNMCLPDRHTPPLVTVRDLLRFLLDLKRRPPQQTPPALKTLPPPLPLPPTPSPLLLPASSSRRSTKKTGRKGCRDFARVAAELQSRWPVRRLHTSAQVVVDALKKHGRRMTRQEVREAARLTIGDTGLLDFVLKSLGDCIVGGHIVRRVSNPATRVLEFSLEEMPSTVVATEPEPEPEPGPEQEQEVVEVARPTWHSARQVERDLAALCRGLLAAQPEAGGIVMHAKHWVKEWELQDDVDDRLRFLVMWMPNPEELQELTRLLAPPEVVVMEATASVGELMEEAETALRDTYCALEGFTAEEMKGVEGEPWEAVLLGGAESGSKIWVRGEGADMNCDLMYEGGPDTWSVGCACGARDDDGERMVACDACDVWHHTRCAGIPDGQPVPPIFYCARCRRSAVAAGDMME</sequence>
<dbReference type="InterPro" id="IPR059080">
    <property type="entry name" value="WHD_PTC1"/>
</dbReference>
<comment type="caution">
    <text evidence="9">The sequence shown here is derived from an EMBL/GenBank/DDBJ whole genome shotgun (WGS) entry which is preliminary data.</text>
</comment>
<evidence type="ECO:0000313" key="9">
    <source>
        <dbReference type="EMBL" id="KAG6480063.1"/>
    </source>
</evidence>
<dbReference type="SMART" id="SM00249">
    <property type="entry name" value="PHD"/>
    <property type="match status" value="1"/>
</dbReference>
<dbReference type="InterPro" id="IPR013083">
    <property type="entry name" value="Znf_RING/FYVE/PHD"/>
</dbReference>
<reference evidence="9 10" key="1">
    <citation type="submission" date="2020-08" db="EMBL/GenBank/DDBJ databases">
        <title>Plant Genome Project.</title>
        <authorList>
            <person name="Zhang R.-G."/>
        </authorList>
    </citation>
    <scope>NUCLEOTIDE SEQUENCE [LARGE SCALE GENOMIC DNA]</scope>
    <source>
        <tissue evidence="9">Rhizome</tissue>
    </source>
</reference>
<dbReference type="InterPro" id="IPR011011">
    <property type="entry name" value="Znf_FYVE_PHD"/>
</dbReference>
<keyword evidence="2 6" id="KW-0863">Zinc-finger</keyword>
<evidence type="ECO:0000259" key="8">
    <source>
        <dbReference type="PROSITE" id="PS50016"/>
    </source>
</evidence>
<keyword evidence="5" id="KW-0804">Transcription</keyword>
<feature type="compositionally biased region" description="Pro residues" evidence="7">
    <location>
        <begin position="315"/>
        <end position="328"/>
    </location>
</feature>
<keyword evidence="3" id="KW-0862">Zinc</keyword>
<dbReference type="InterPro" id="IPR001965">
    <property type="entry name" value="Znf_PHD"/>
</dbReference>
<accession>A0A8J5F2A4</accession>
<dbReference type="GO" id="GO:0008270">
    <property type="term" value="F:zinc ion binding"/>
    <property type="evidence" value="ECO:0007669"/>
    <property type="project" value="UniProtKB-KW"/>
</dbReference>
<dbReference type="Pfam" id="PF25874">
    <property type="entry name" value="WHD_plant_repro"/>
    <property type="match status" value="1"/>
</dbReference>
<evidence type="ECO:0000256" key="4">
    <source>
        <dbReference type="ARBA" id="ARBA00023015"/>
    </source>
</evidence>
<dbReference type="CDD" id="cd15556">
    <property type="entry name" value="PHD_MMD1_like"/>
    <property type="match status" value="1"/>
</dbReference>
<dbReference type="Pfam" id="PF00628">
    <property type="entry name" value="PHD"/>
    <property type="match status" value="1"/>
</dbReference>
<dbReference type="InterPro" id="IPR057765">
    <property type="entry name" value="MS1-like_ubiquitin"/>
</dbReference>
<feature type="region of interest" description="Disordered" evidence="7">
    <location>
        <begin position="304"/>
        <end position="345"/>
    </location>
</feature>
<evidence type="ECO:0000256" key="2">
    <source>
        <dbReference type="ARBA" id="ARBA00022771"/>
    </source>
</evidence>
<evidence type="ECO:0000256" key="1">
    <source>
        <dbReference type="ARBA" id="ARBA00022723"/>
    </source>
</evidence>
<evidence type="ECO:0000256" key="3">
    <source>
        <dbReference type="ARBA" id="ARBA00022833"/>
    </source>
</evidence>
<dbReference type="PANTHER" id="PTHR46201:SF9">
    <property type="entry name" value="PHD FINGER PROTEIN MALE MEIOCYTE DEATH 1"/>
    <property type="match status" value="1"/>
</dbReference>
<keyword evidence="1" id="KW-0479">Metal-binding</keyword>
<dbReference type="InterPro" id="IPR019787">
    <property type="entry name" value="Znf_PHD-finger"/>
</dbReference>
<name>A0A8J5F2A4_ZINOF</name>
<dbReference type="InterPro" id="IPR019786">
    <property type="entry name" value="Zinc_finger_PHD-type_CS"/>
</dbReference>